<dbReference type="InterPro" id="IPR043504">
    <property type="entry name" value="Peptidase_S1_PA_chymotrypsin"/>
</dbReference>
<dbReference type="SMART" id="SM00020">
    <property type="entry name" value="Tryp_SPc"/>
    <property type="match status" value="1"/>
</dbReference>
<keyword evidence="12" id="KW-1185">Reference proteome</keyword>
<dbReference type="InterPro" id="IPR009003">
    <property type="entry name" value="Peptidase_S1_PA"/>
</dbReference>
<dbReference type="InterPro" id="IPR033116">
    <property type="entry name" value="TRYPSIN_SER"/>
</dbReference>
<dbReference type="PANTHER" id="PTHR24253:SF153">
    <property type="entry name" value="SERINE PROTEASE HEPSIN"/>
    <property type="match status" value="1"/>
</dbReference>
<keyword evidence="2" id="KW-0732">Signal</keyword>
<evidence type="ECO:0000256" key="6">
    <source>
        <dbReference type="RuleBase" id="RU363034"/>
    </source>
</evidence>
<name>A0A814CT67_9BILA</name>
<evidence type="ECO:0000313" key="8">
    <source>
        <dbReference type="EMBL" id="CAF0944629.1"/>
    </source>
</evidence>
<evidence type="ECO:0000313" key="12">
    <source>
        <dbReference type="Proteomes" id="UP000663870"/>
    </source>
</evidence>
<dbReference type="PRINTS" id="PR00722">
    <property type="entry name" value="CHYMOTRYPSIN"/>
</dbReference>
<dbReference type="GO" id="GO:0006508">
    <property type="term" value="P:proteolysis"/>
    <property type="evidence" value="ECO:0007669"/>
    <property type="project" value="UniProtKB-KW"/>
</dbReference>
<evidence type="ECO:0000313" key="10">
    <source>
        <dbReference type="EMBL" id="CAF1399530.1"/>
    </source>
</evidence>
<keyword evidence="3 6" id="KW-0378">Hydrolase</keyword>
<dbReference type="Proteomes" id="UP000663870">
    <property type="component" value="Unassembled WGS sequence"/>
</dbReference>
<dbReference type="EMBL" id="CAJNOH010000206">
    <property type="protein sequence ID" value="CAF0944629.1"/>
    <property type="molecule type" value="Genomic_DNA"/>
</dbReference>
<accession>A0A814CT67</accession>
<dbReference type="PANTHER" id="PTHR24253">
    <property type="entry name" value="TRANSMEMBRANE PROTEASE SERINE"/>
    <property type="match status" value="1"/>
</dbReference>
<evidence type="ECO:0000313" key="9">
    <source>
        <dbReference type="EMBL" id="CAF1367549.1"/>
    </source>
</evidence>
<dbReference type="PROSITE" id="PS00134">
    <property type="entry name" value="TRYPSIN_HIS"/>
    <property type="match status" value="1"/>
</dbReference>
<evidence type="ECO:0000256" key="2">
    <source>
        <dbReference type="ARBA" id="ARBA00022729"/>
    </source>
</evidence>
<protein>
    <recommendedName>
        <fullName evidence="7">Peptidase S1 domain-containing protein</fullName>
    </recommendedName>
</protein>
<gene>
    <name evidence="9" type="ORF">JXQ802_LOCUS32967</name>
    <name evidence="10" type="ORF">JXQ802_LOCUS34632</name>
    <name evidence="8" type="ORF">PYM288_LOCUS11787</name>
</gene>
<dbReference type="GO" id="GO:0004252">
    <property type="term" value="F:serine-type endopeptidase activity"/>
    <property type="evidence" value="ECO:0007669"/>
    <property type="project" value="InterPro"/>
</dbReference>
<dbReference type="InterPro" id="IPR018114">
    <property type="entry name" value="TRYPSIN_HIS"/>
</dbReference>
<comment type="caution">
    <text evidence="8">The sequence shown here is derived from an EMBL/GenBank/DDBJ whole genome shotgun (WGS) entry which is preliminary data.</text>
</comment>
<evidence type="ECO:0000259" key="7">
    <source>
        <dbReference type="PROSITE" id="PS50240"/>
    </source>
</evidence>
<reference evidence="8" key="1">
    <citation type="submission" date="2021-02" db="EMBL/GenBank/DDBJ databases">
        <authorList>
            <person name="Nowell W R."/>
        </authorList>
    </citation>
    <scope>NUCLEOTIDE SEQUENCE</scope>
</reference>
<proteinExistence type="predicted"/>
<dbReference type="Proteomes" id="UP000663854">
    <property type="component" value="Unassembled WGS sequence"/>
</dbReference>
<sequence>MLLLIVVELSSSTTYTCSSSSSCGCSTNSATLTRIVGGEAAASQTWGWAVLLRISNSLCGGSIISASWILTAAHCVSGVNASLMTVYAGSNRYGFSSQSRSVLASTPHPSYSSSTYVNDIALLQLSTSLNMADPAVSAICLPSISSAILSAGEWPPAGTTVVAVGWGRLSEGGYASSTLQQVTMQTVDRQSSTCTSVARSWSFQLCAASTCKDTCQGDSGGPLMAFTTNNQWVLVGATSNGIGCARENYAGVYTRIAAYQAWIQSITSGQFISLTSSSLMSPTTEIDLTATCAAPVHYRSVLFFALIPALVFLGIMESLRNQLT</sequence>
<dbReference type="Pfam" id="PF00089">
    <property type="entry name" value="Trypsin"/>
    <property type="match status" value="1"/>
</dbReference>
<dbReference type="FunFam" id="2.40.10.10:FF:000120">
    <property type="entry name" value="Putative serine protease"/>
    <property type="match status" value="1"/>
</dbReference>
<evidence type="ECO:0000256" key="3">
    <source>
        <dbReference type="ARBA" id="ARBA00022801"/>
    </source>
</evidence>
<evidence type="ECO:0000256" key="5">
    <source>
        <dbReference type="ARBA" id="ARBA00023157"/>
    </source>
</evidence>
<dbReference type="InterPro" id="IPR001254">
    <property type="entry name" value="Trypsin_dom"/>
</dbReference>
<dbReference type="AlphaFoldDB" id="A0A814CT67"/>
<dbReference type="CDD" id="cd00190">
    <property type="entry name" value="Tryp_SPc"/>
    <property type="match status" value="1"/>
</dbReference>
<dbReference type="PROSITE" id="PS00135">
    <property type="entry name" value="TRYPSIN_SER"/>
    <property type="match status" value="1"/>
</dbReference>
<evidence type="ECO:0000313" key="11">
    <source>
        <dbReference type="Proteomes" id="UP000663854"/>
    </source>
</evidence>
<keyword evidence="1 6" id="KW-0645">Protease</keyword>
<dbReference type="PROSITE" id="PS50240">
    <property type="entry name" value="TRYPSIN_DOM"/>
    <property type="match status" value="1"/>
</dbReference>
<organism evidence="8 11">
    <name type="scientific">Rotaria sordida</name>
    <dbReference type="NCBI Taxonomy" id="392033"/>
    <lineage>
        <taxon>Eukaryota</taxon>
        <taxon>Metazoa</taxon>
        <taxon>Spiralia</taxon>
        <taxon>Gnathifera</taxon>
        <taxon>Rotifera</taxon>
        <taxon>Eurotatoria</taxon>
        <taxon>Bdelloidea</taxon>
        <taxon>Philodinida</taxon>
        <taxon>Philodinidae</taxon>
        <taxon>Rotaria</taxon>
    </lineage>
</organism>
<keyword evidence="4 6" id="KW-0720">Serine protease</keyword>
<dbReference type="SUPFAM" id="SSF50494">
    <property type="entry name" value="Trypsin-like serine proteases"/>
    <property type="match status" value="1"/>
</dbReference>
<dbReference type="InterPro" id="IPR001314">
    <property type="entry name" value="Peptidase_S1A"/>
</dbReference>
<dbReference type="EMBL" id="CAJNOL010001660">
    <property type="protein sequence ID" value="CAF1399530.1"/>
    <property type="molecule type" value="Genomic_DNA"/>
</dbReference>
<keyword evidence="5" id="KW-1015">Disulfide bond</keyword>
<evidence type="ECO:0000256" key="4">
    <source>
        <dbReference type="ARBA" id="ARBA00022825"/>
    </source>
</evidence>
<dbReference type="EMBL" id="CAJNOL010001479">
    <property type="protein sequence ID" value="CAF1367549.1"/>
    <property type="molecule type" value="Genomic_DNA"/>
</dbReference>
<dbReference type="Gene3D" id="2.40.10.10">
    <property type="entry name" value="Trypsin-like serine proteases"/>
    <property type="match status" value="1"/>
</dbReference>
<feature type="domain" description="Peptidase S1" evidence="7">
    <location>
        <begin position="35"/>
        <end position="268"/>
    </location>
</feature>
<evidence type="ECO:0000256" key="1">
    <source>
        <dbReference type="ARBA" id="ARBA00022670"/>
    </source>
</evidence>